<dbReference type="Proteomes" id="UP000689195">
    <property type="component" value="Unassembled WGS sequence"/>
</dbReference>
<evidence type="ECO:0000313" key="1">
    <source>
        <dbReference type="EMBL" id="CAD8141269.1"/>
    </source>
</evidence>
<accession>A0A8S1SPI7</accession>
<dbReference type="EMBL" id="CAJJDO010000010">
    <property type="protein sequence ID" value="CAD8141269.1"/>
    <property type="molecule type" value="Genomic_DNA"/>
</dbReference>
<dbReference type="PANTHER" id="PTHR33706:SF1">
    <property type="entry name" value="TPR REPEAT PROTEIN"/>
    <property type="match status" value="1"/>
</dbReference>
<dbReference type="PANTHER" id="PTHR33706">
    <property type="entry name" value="MORN VARIANT REPEAT PROTEIN"/>
    <property type="match status" value="1"/>
</dbReference>
<reference evidence="1" key="1">
    <citation type="submission" date="2021-01" db="EMBL/GenBank/DDBJ databases">
        <authorList>
            <consortium name="Genoscope - CEA"/>
            <person name="William W."/>
        </authorList>
    </citation>
    <scope>NUCLEOTIDE SEQUENCE</scope>
</reference>
<protein>
    <submittedName>
        <fullName evidence="1">Uncharacterized protein</fullName>
    </submittedName>
</protein>
<gene>
    <name evidence="1" type="ORF">PPENT_87.1.T0100027</name>
</gene>
<organism evidence="1 2">
    <name type="scientific">Paramecium pentaurelia</name>
    <dbReference type="NCBI Taxonomy" id="43138"/>
    <lineage>
        <taxon>Eukaryota</taxon>
        <taxon>Sar</taxon>
        <taxon>Alveolata</taxon>
        <taxon>Ciliophora</taxon>
        <taxon>Intramacronucleata</taxon>
        <taxon>Oligohymenophorea</taxon>
        <taxon>Peniculida</taxon>
        <taxon>Parameciidae</taxon>
        <taxon>Paramecium</taxon>
    </lineage>
</organism>
<proteinExistence type="predicted"/>
<name>A0A8S1SPI7_9CILI</name>
<evidence type="ECO:0000313" key="2">
    <source>
        <dbReference type="Proteomes" id="UP000689195"/>
    </source>
</evidence>
<keyword evidence="2" id="KW-1185">Reference proteome</keyword>
<dbReference type="AlphaFoldDB" id="A0A8S1SPI7"/>
<sequence>MIKQEQFIWEEGTQELKGIYWDYRYNPPLQRVTKLQIIFTKHKEIQYFRDGSRLRIEQIKDTSKKPEILNNIEQILYLQWSGKYKQNIQKIGKWIAKWNGQIIQDAGGYYSDKGNKTGFWKELYINYWTEAQVYEEGEYNEGLRTGYWKQIFNAQLMGHGQYNIKGQKCGKWVELWEGFWRKSQVKQVGEYKNGKKVGIWDFEYRDSKIGGGSYEEGGDGVKIGRWIDLDDTYDNSTLVTHIGVYKNGKKVGLWKTFEKQSLCNIIYIGEFEKGKKVGIWDIYWIWNGNQIIGYSGGGAYDDKGNGLKIGKWIDLDDEFNYYYQVIHKGEYKNGHKVGRWEMQYKDDTHRQFSTFGGGSYDQGSDGIKVGKWVELDQKLDKSSQVIHCGEYKNGKKVGRWEILQKEDINQGYSTIGGGSYNEVGEEFKIGKWIDLDDNFENSKQVTYNGEYKNSKKVGKWDIKYYNEQIGGGQYDDQGDGAKIGKWIDLDSQFNDSYQVTHDGEYKNGKKVGRWDIKYRDEKSKVFATMYKILYTVNYSGGGQYHEGKDGTKIGKWIDLDDKFENSKQVTYNGEYKNGKKVGKWDIEYRDNSSKQFSKIGGGQYDQGSDEIKIGKWIDLDERFYLYNQVTYNGEYKNGKKVGRWDIEFRDNSSQLFYKIGGGSYDDRGDGVKIGKWIELDEGFYLYKQVIHNGDYNNGKKVGKWMEMKREWKLMKDGFKKVNEQNYEY</sequence>
<comment type="caution">
    <text evidence="1">The sequence shown here is derived from an EMBL/GenBank/DDBJ whole genome shotgun (WGS) entry which is preliminary data.</text>
</comment>